<keyword evidence="1" id="KW-1133">Transmembrane helix</keyword>
<reference evidence="2 4" key="1">
    <citation type="submission" date="2020-06" db="EMBL/GenBank/DDBJ databases">
        <title>Anoxygenic phototrophic Chloroflexota member uses a Type I reaction center.</title>
        <authorList>
            <person name="Tsuji J.M."/>
            <person name="Shaw N.A."/>
            <person name="Nagashima S."/>
            <person name="Venkiteswaran J."/>
            <person name="Schiff S.L."/>
            <person name="Hanada S."/>
            <person name="Tank M."/>
            <person name="Neufeld J.D."/>
        </authorList>
    </citation>
    <scope>NUCLEOTIDE SEQUENCE [LARGE SCALE GENOMIC DNA]</scope>
    <source>
        <strain evidence="2">L227-S17</strain>
    </source>
</reference>
<evidence type="ECO:0000256" key="1">
    <source>
        <dbReference type="SAM" id="Phobius"/>
    </source>
</evidence>
<feature type="transmembrane region" description="Helical" evidence="1">
    <location>
        <begin position="69"/>
        <end position="89"/>
    </location>
</feature>
<keyword evidence="1" id="KW-0472">Membrane</keyword>
<evidence type="ECO:0000313" key="4">
    <source>
        <dbReference type="Proteomes" id="UP000521676"/>
    </source>
</evidence>
<evidence type="ECO:0000313" key="3">
    <source>
        <dbReference type="EMBL" id="WJW68459.1"/>
    </source>
</evidence>
<proteinExistence type="predicted"/>
<dbReference type="AlphaFoldDB" id="A0A8T7M8P0"/>
<dbReference type="EMBL" id="JACATZ010000003">
    <property type="protein sequence ID" value="NWJ48527.1"/>
    <property type="molecule type" value="Genomic_DNA"/>
</dbReference>
<organism evidence="2 4">
    <name type="scientific">Candidatus Chlorohelix allophototropha</name>
    <dbReference type="NCBI Taxonomy" id="3003348"/>
    <lineage>
        <taxon>Bacteria</taxon>
        <taxon>Bacillati</taxon>
        <taxon>Chloroflexota</taxon>
        <taxon>Chloroflexia</taxon>
        <taxon>Candidatus Chloroheliales</taxon>
        <taxon>Candidatus Chloroheliaceae</taxon>
        <taxon>Candidatus Chlorohelix</taxon>
    </lineage>
</organism>
<dbReference type="EMBL" id="CP128400">
    <property type="protein sequence ID" value="WJW68459.1"/>
    <property type="molecule type" value="Genomic_DNA"/>
</dbReference>
<evidence type="ECO:0000313" key="2">
    <source>
        <dbReference type="EMBL" id="NWJ48527.1"/>
    </source>
</evidence>
<name>A0A8T7M8P0_9CHLR</name>
<accession>A0A8T7M8P0</accession>
<keyword evidence="5" id="KW-1185">Reference proteome</keyword>
<gene>
    <name evidence="2" type="ORF">HXX08_21935</name>
    <name evidence="3" type="ORF">OZ401_004071</name>
</gene>
<keyword evidence="1" id="KW-0812">Transmembrane</keyword>
<feature type="transmembrane region" description="Helical" evidence="1">
    <location>
        <begin position="44"/>
        <end position="63"/>
    </location>
</feature>
<dbReference type="Proteomes" id="UP000521676">
    <property type="component" value="Unassembled WGS sequence"/>
</dbReference>
<sequence length="132" mass="15116">MADKLTPQENKLLDPAIGIPPTVEPLPKLNDNFFWRTIEKIGAFAPWGAALSATIVWSLGLIVSEDYGWVGLLNLIPITLLLIFIPYLIRRNQKAEIARLQQHRLEQQKLRADVMRMVIEQSQRENNNTDNK</sequence>
<dbReference type="Proteomes" id="UP001431572">
    <property type="component" value="Chromosome 2"/>
</dbReference>
<reference evidence="3" key="2">
    <citation type="journal article" date="2024" name="Nature">
        <title>Anoxygenic phototroph of the Chloroflexota uses a type I reaction centre.</title>
        <authorList>
            <person name="Tsuji J.M."/>
            <person name="Shaw N.A."/>
            <person name="Nagashima S."/>
            <person name="Venkiteswaran J.J."/>
            <person name="Schiff S.L."/>
            <person name="Watanabe T."/>
            <person name="Fukui M."/>
            <person name="Hanada S."/>
            <person name="Tank M."/>
            <person name="Neufeld J.D."/>
        </authorList>
    </citation>
    <scope>NUCLEOTIDE SEQUENCE</scope>
    <source>
        <strain evidence="3">L227-S17</strain>
    </source>
</reference>
<dbReference type="RefSeq" id="WP_341470363.1">
    <property type="nucleotide sequence ID" value="NZ_CP128400.1"/>
</dbReference>
<evidence type="ECO:0000313" key="5">
    <source>
        <dbReference type="Proteomes" id="UP001431572"/>
    </source>
</evidence>
<protein>
    <submittedName>
        <fullName evidence="2">Uncharacterized protein</fullName>
    </submittedName>
</protein>